<keyword evidence="3 5" id="KW-0732">Signal</keyword>
<feature type="compositionally biased region" description="Low complexity" evidence="4">
    <location>
        <begin position="44"/>
        <end position="58"/>
    </location>
</feature>
<dbReference type="PANTHER" id="PTHR47763">
    <property type="entry name" value="ALPHA-PROTEIN KINASE VWKA"/>
    <property type="match status" value="1"/>
</dbReference>
<organism evidence="7 8">
    <name type="scientific">Candidatus Viridilinea halotolerans</name>
    <dbReference type="NCBI Taxonomy" id="2491704"/>
    <lineage>
        <taxon>Bacteria</taxon>
        <taxon>Bacillati</taxon>
        <taxon>Chloroflexota</taxon>
        <taxon>Chloroflexia</taxon>
        <taxon>Chloroflexales</taxon>
        <taxon>Chloroflexineae</taxon>
        <taxon>Oscillochloridaceae</taxon>
        <taxon>Candidatus Viridilinea</taxon>
    </lineage>
</organism>
<feature type="region of interest" description="Disordered" evidence="4">
    <location>
        <begin position="24"/>
        <end position="71"/>
    </location>
</feature>
<dbReference type="InterPro" id="IPR052969">
    <property type="entry name" value="Thr-specific_kinase-like"/>
</dbReference>
<evidence type="ECO:0000256" key="4">
    <source>
        <dbReference type="SAM" id="MobiDB-lite"/>
    </source>
</evidence>
<evidence type="ECO:0000256" key="3">
    <source>
        <dbReference type="ARBA" id="ARBA00022729"/>
    </source>
</evidence>
<gene>
    <name evidence="7" type="ORF">EI684_13235</name>
</gene>
<dbReference type="InterPro" id="IPR002035">
    <property type="entry name" value="VWF_A"/>
</dbReference>
<dbReference type="InterPro" id="IPR056861">
    <property type="entry name" value="HMCN1-like_VWA"/>
</dbReference>
<reference evidence="7 8" key="1">
    <citation type="submission" date="2018-12" db="EMBL/GenBank/DDBJ databases">
        <title>Genome Sequence of Candidatus Viridilinea halotolerans isolated from saline sulfide-rich spring.</title>
        <authorList>
            <person name="Grouzdev D.S."/>
            <person name="Burganskaya E.I."/>
            <person name="Krutkina M.S."/>
            <person name="Sukhacheva M.V."/>
            <person name="Gorlenko V.M."/>
        </authorList>
    </citation>
    <scope>NUCLEOTIDE SEQUENCE [LARGE SCALE GENOMIC DNA]</scope>
    <source>
        <strain evidence="7">Chok-6</strain>
    </source>
</reference>
<dbReference type="InterPro" id="IPR036465">
    <property type="entry name" value="vWFA_dom_sf"/>
</dbReference>
<evidence type="ECO:0000256" key="1">
    <source>
        <dbReference type="ARBA" id="ARBA00004613"/>
    </source>
</evidence>
<dbReference type="SUPFAM" id="SSF53300">
    <property type="entry name" value="vWA-like"/>
    <property type="match status" value="1"/>
</dbReference>
<protein>
    <submittedName>
        <fullName evidence="7">VWA domain-containing protein</fullName>
    </submittedName>
</protein>
<dbReference type="GO" id="GO:0004674">
    <property type="term" value="F:protein serine/threonine kinase activity"/>
    <property type="evidence" value="ECO:0007669"/>
    <property type="project" value="TreeGrafter"/>
</dbReference>
<dbReference type="AlphaFoldDB" id="A0A426TXH4"/>
<dbReference type="SMART" id="SM00327">
    <property type="entry name" value="VWA"/>
    <property type="match status" value="1"/>
</dbReference>
<dbReference type="Gene3D" id="3.40.50.410">
    <property type="entry name" value="von Willebrand factor, type A domain"/>
    <property type="match status" value="1"/>
</dbReference>
<dbReference type="GO" id="GO:0005737">
    <property type="term" value="C:cytoplasm"/>
    <property type="evidence" value="ECO:0007669"/>
    <property type="project" value="TreeGrafter"/>
</dbReference>
<evidence type="ECO:0000256" key="2">
    <source>
        <dbReference type="ARBA" id="ARBA00022525"/>
    </source>
</evidence>
<name>A0A426TXH4_9CHLR</name>
<dbReference type="Proteomes" id="UP000280307">
    <property type="component" value="Unassembled WGS sequence"/>
</dbReference>
<comment type="subcellular location">
    <subcellularLocation>
        <location evidence="1">Secreted</location>
    </subcellularLocation>
</comment>
<dbReference type="EMBL" id="RSAS01000515">
    <property type="protein sequence ID" value="RRR70522.1"/>
    <property type="molecule type" value="Genomic_DNA"/>
</dbReference>
<evidence type="ECO:0000259" key="6">
    <source>
        <dbReference type="PROSITE" id="PS50234"/>
    </source>
</evidence>
<comment type="caution">
    <text evidence="7">The sequence shown here is derived from an EMBL/GenBank/DDBJ whole genome shotgun (WGS) entry which is preliminary data.</text>
</comment>
<sequence length="478" mass="51085">MAQRLPLLMFTMILIVSLTACGGTQVSQQPAPPPAAENSGGGAAAPAVPEPASAPSSVDEYTSDASEAEVGGAPPVVAEREGPMAVAPTATVSAGASGLPAPATDGMIAEAPAAAPESGAPMPRPDPRQAPEAAIKAGEINDNEQFAAYLDYLQGYSWGNVRHADVSERYVLRVLGEGQRPLHDARVTVYDGERQIFQGRTYADGRALFMPRISDTQQTTEFRVVAAYGAVQGEALLRRGEVEVVEIGLRGATPEEALRLDLLFMLDTTGSMEDELRRIQQTIDSIAERIDAFTPRPAIHYGLVAYKDVDDEYVTRSFDFTPDLAAFRLELARLSANGGGDTPEAVDEALYDGMMVLQWRDEPTVRIAFLVADAGPHVPGPSQFTYLDGIREAVARGVKIYPVAASNTEPQAEYVFRQLAQQTMASFIFLTYQPGASSGAPGESTPLEAGEQAYTVERLDDLIVGIVERELRAAVGAR</sequence>
<evidence type="ECO:0000313" key="8">
    <source>
        <dbReference type="Proteomes" id="UP000280307"/>
    </source>
</evidence>
<accession>A0A426TXH4</accession>
<keyword evidence="2" id="KW-0964">Secreted</keyword>
<dbReference type="PROSITE" id="PS50234">
    <property type="entry name" value="VWFA"/>
    <property type="match status" value="1"/>
</dbReference>
<dbReference type="Pfam" id="PF25106">
    <property type="entry name" value="VWA_4"/>
    <property type="match status" value="1"/>
</dbReference>
<proteinExistence type="predicted"/>
<evidence type="ECO:0000256" key="5">
    <source>
        <dbReference type="SAM" id="SignalP"/>
    </source>
</evidence>
<feature type="chain" id="PRO_5019547702" evidence="5">
    <location>
        <begin position="23"/>
        <end position="478"/>
    </location>
</feature>
<dbReference type="PROSITE" id="PS51257">
    <property type="entry name" value="PROKAR_LIPOPROTEIN"/>
    <property type="match status" value="1"/>
</dbReference>
<feature type="signal peptide" evidence="5">
    <location>
        <begin position="1"/>
        <end position="22"/>
    </location>
</feature>
<dbReference type="CDD" id="cd00198">
    <property type="entry name" value="vWFA"/>
    <property type="match status" value="1"/>
</dbReference>
<feature type="domain" description="VWFA" evidence="6">
    <location>
        <begin position="261"/>
        <end position="475"/>
    </location>
</feature>
<dbReference type="PANTHER" id="PTHR47763:SF1">
    <property type="entry name" value="DUF659 DOMAIN-CONTAINING PROTEIN"/>
    <property type="match status" value="1"/>
</dbReference>
<evidence type="ECO:0000313" key="7">
    <source>
        <dbReference type="EMBL" id="RRR70522.1"/>
    </source>
</evidence>